<gene>
    <name evidence="1" type="ORF">LCGC14_0925710</name>
</gene>
<dbReference type="Gene3D" id="1.10.1370.40">
    <property type="match status" value="1"/>
</dbReference>
<dbReference type="InterPro" id="IPR045090">
    <property type="entry name" value="Pept_M3A_M3B"/>
</dbReference>
<evidence type="ECO:0000313" key="1">
    <source>
        <dbReference type="EMBL" id="KKN21413.1"/>
    </source>
</evidence>
<feature type="non-terminal residue" evidence="1">
    <location>
        <position position="163"/>
    </location>
</feature>
<reference evidence="1" key="1">
    <citation type="journal article" date="2015" name="Nature">
        <title>Complex archaea that bridge the gap between prokaryotes and eukaryotes.</title>
        <authorList>
            <person name="Spang A."/>
            <person name="Saw J.H."/>
            <person name="Jorgensen S.L."/>
            <person name="Zaremba-Niedzwiedzka K."/>
            <person name="Martijn J."/>
            <person name="Lind A.E."/>
            <person name="van Eijk R."/>
            <person name="Schleper C."/>
            <person name="Guy L."/>
            <person name="Ettema T.J."/>
        </authorList>
    </citation>
    <scope>NUCLEOTIDE SEQUENCE</scope>
</reference>
<dbReference type="PANTHER" id="PTHR43660:SF1">
    <property type="entry name" value="DIPEPTIDYL CARBOXYPEPTIDASE"/>
    <property type="match status" value="1"/>
</dbReference>
<dbReference type="GO" id="GO:0006508">
    <property type="term" value="P:proteolysis"/>
    <property type="evidence" value="ECO:0007669"/>
    <property type="project" value="InterPro"/>
</dbReference>
<accession>A0A0F9RW43</accession>
<evidence type="ECO:0008006" key="2">
    <source>
        <dbReference type="Google" id="ProtNLM"/>
    </source>
</evidence>
<proteinExistence type="predicted"/>
<dbReference type="GO" id="GO:0004222">
    <property type="term" value="F:metalloendopeptidase activity"/>
    <property type="evidence" value="ECO:0007669"/>
    <property type="project" value="InterPro"/>
</dbReference>
<comment type="caution">
    <text evidence="1">The sequence shown here is derived from an EMBL/GenBank/DDBJ whole genome shotgun (WGS) entry which is preliminary data.</text>
</comment>
<dbReference type="GO" id="GO:0004180">
    <property type="term" value="F:carboxypeptidase activity"/>
    <property type="evidence" value="ECO:0007669"/>
    <property type="project" value="TreeGrafter"/>
</dbReference>
<dbReference type="GO" id="GO:0005829">
    <property type="term" value="C:cytosol"/>
    <property type="evidence" value="ECO:0007669"/>
    <property type="project" value="TreeGrafter"/>
</dbReference>
<organism evidence="1">
    <name type="scientific">marine sediment metagenome</name>
    <dbReference type="NCBI Taxonomy" id="412755"/>
    <lineage>
        <taxon>unclassified sequences</taxon>
        <taxon>metagenomes</taxon>
        <taxon>ecological metagenomes</taxon>
    </lineage>
</organism>
<dbReference type="AlphaFoldDB" id="A0A0F9RW43"/>
<name>A0A0F9RW43_9ZZZZ</name>
<dbReference type="SUPFAM" id="SSF55486">
    <property type="entry name" value="Metalloproteases ('zincins'), catalytic domain"/>
    <property type="match status" value="1"/>
</dbReference>
<dbReference type="EMBL" id="LAZR01003150">
    <property type="protein sequence ID" value="KKN21413.1"/>
    <property type="molecule type" value="Genomic_DNA"/>
</dbReference>
<dbReference type="PANTHER" id="PTHR43660">
    <property type="entry name" value="DIPEPTIDYL CARBOXYPEPTIDASE"/>
    <property type="match status" value="1"/>
</dbReference>
<protein>
    <recommendedName>
        <fullName evidence="2">Peptidase M3A/M3B catalytic domain-containing protein</fullName>
    </recommendedName>
</protein>
<sequence>MNPLLAKFDTAPFSQIENEHFKPAFLQAIDDARSEIDAITSSTENPSFQNTIEALEFSGQQLDRISSVFFNLNSAETNENIQKIAQEVSPLLSEFSNDITLNEALFKRIKSVYSQKDMLNLSVEQQTLLDKKYKQYIDTLYKNMLIESGMSKWQANLRYLALR</sequence>